<evidence type="ECO:0000256" key="6">
    <source>
        <dbReference type="ARBA" id="ARBA00022475"/>
    </source>
</evidence>
<evidence type="ECO:0000256" key="8">
    <source>
        <dbReference type="ARBA" id="ARBA00022989"/>
    </source>
</evidence>
<comment type="function">
    <text evidence="1">Required for nicotinamide riboside transport across the inner membrane.</text>
</comment>
<dbReference type="RefSeq" id="WP_230758264.1">
    <property type="nucleotide sequence ID" value="NZ_JAINWA010000003.1"/>
</dbReference>
<keyword evidence="6" id="KW-1003">Cell membrane</keyword>
<dbReference type="GO" id="GO:0005886">
    <property type="term" value="C:plasma membrane"/>
    <property type="evidence" value="ECO:0007669"/>
    <property type="project" value="UniProtKB-SubCell"/>
</dbReference>
<dbReference type="Pfam" id="PF04973">
    <property type="entry name" value="NMN_transporter"/>
    <property type="match status" value="1"/>
</dbReference>
<evidence type="ECO:0000256" key="4">
    <source>
        <dbReference type="ARBA" id="ARBA00017522"/>
    </source>
</evidence>
<dbReference type="InterPro" id="IPR006419">
    <property type="entry name" value="NMN_transpt_PnuC"/>
</dbReference>
<evidence type="ECO:0000313" key="12">
    <source>
        <dbReference type="Proteomes" id="UP001198163"/>
    </source>
</evidence>
<proteinExistence type="inferred from homology"/>
<reference evidence="11" key="1">
    <citation type="submission" date="2021-08" db="EMBL/GenBank/DDBJ databases">
        <title>Comparative analyses of Brucepasteria parasyntrophica and Teretinema zuelzerae.</title>
        <authorList>
            <person name="Song Y."/>
            <person name="Brune A."/>
        </authorList>
    </citation>
    <scope>NUCLEOTIDE SEQUENCE</scope>
    <source>
        <strain evidence="11">DSM 1903</strain>
    </source>
</reference>
<evidence type="ECO:0000256" key="5">
    <source>
        <dbReference type="ARBA" id="ARBA00022448"/>
    </source>
</evidence>
<evidence type="ECO:0000313" key="11">
    <source>
        <dbReference type="EMBL" id="MCD1656002.1"/>
    </source>
</evidence>
<keyword evidence="7 10" id="KW-0812">Transmembrane</keyword>
<gene>
    <name evidence="11" type="primary">pnuC</name>
    <name evidence="11" type="ORF">K7J14_14985</name>
</gene>
<comment type="caution">
    <text evidence="11">The sequence shown here is derived from an EMBL/GenBank/DDBJ whole genome shotgun (WGS) entry which is preliminary data.</text>
</comment>
<evidence type="ECO:0000256" key="9">
    <source>
        <dbReference type="ARBA" id="ARBA00023136"/>
    </source>
</evidence>
<dbReference type="AlphaFoldDB" id="A0AAE3EK92"/>
<feature type="transmembrane region" description="Helical" evidence="10">
    <location>
        <begin position="20"/>
        <end position="37"/>
    </location>
</feature>
<feature type="transmembrane region" description="Helical" evidence="10">
    <location>
        <begin position="165"/>
        <end position="182"/>
    </location>
</feature>
<protein>
    <recommendedName>
        <fullName evidence="4">Nicotinamide riboside transporter PnuC</fullName>
    </recommendedName>
</protein>
<dbReference type="EMBL" id="JAINWA010000003">
    <property type="protein sequence ID" value="MCD1656002.1"/>
    <property type="molecule type" value="Genomic_DNA"/>
</dbReference>
<comment type="similarity">
    <text evidence="3">Belongs to the nicotinamide ribonucleoside (NR) uptake permease (TC 4.B.1) family.</text>
</comment>
<feature type="transmembrane region" description="Helical" evidence="10">
    <location>
        <begin position="138"/>
        <end position="158"/>
    </location>
</feature>
<organism evidence="11 12">
    <name type="scientific">Teretinema zuelzerae</name>
    <dbReference type="NCBI Taxonomy" id="156"/>
    <lineage>
        <taxon>Bacteria</taxon>
        <taxon>Pseudomonadati</taxon>
        <taxon>Spirochaetota</taxon>
        <taxon>Spirochaetia</taxon>
        <taxon>Spirochaetales</taxon>
        <taxon>Treponemataceae</taxon>
        <taxon>Teretinema</taxon>
    </lineage>
</organism>
<feature type="transmembrane region" description="Helical" evidence="10">
    <location>
        <begin position="68"/>
        <end position="85"/>
    </location>
</feature>
<comment type="subcellular location">
    <subcellularLocation>
        <location evidence="2">Cell membrane</location>
        <topology evidence="2">Multi-pass membrane protein</topology>
    </subcellularLocation>
</comment>
<evidence type="ECO:0000256" key="2">
    <source>
        <dbReference type="ARBA" id="ARBA00004651"/>
    </source>
</evidence>
<feature type="transmembrane region" description="Helical" evidence="10">
    <location>
        <begin position="42"/>
        <end position="62"/>
    </location>
</feature>
<dbReference type="PANTHER" id="PTHR36122:SF2">
    <property type="entry name" value="NICOTINAMIDE RIBOSIDE TRANSPORTER PNUC"/>
    <property type="match status" value="1"/>
</dbReference>
<accession>A0AAE3EK92</accession>
<dbReference type="PANTHER" id="PTHR36122">
    <property type="entry name" value="NICOTINAMIDE RIBOSIDE TRANSPORTER PNUC"/>
    <property type="match status" value="1"/>
</dbReference>
<keyword evidence="5" id="KW-0813">Transport</keyword>
<evidence type="ECO:0000256" key="3">
    <source>
        <dbReference type="ARBA" id="ARBA00006669"/>
    </source>
</evidence>
<feature type="transmembrane region" description="Helical" evidence="10">
    <location>
        <begin position="188"/>
        <end position="207"/>
    </location>
</feature>
<dbReference type="Proteomes" id="UP001198163">
    <property type="component" value="Unassembled WGS sequence"/>
</dbReference>
<keyword evidence="12" id="KW-1185">Reference proteome</keyword>
<keyword evidence="9 10" id="KW-0472">Membrane</keyword>
<keyword evidence="8 10" id="KW-1133">Transmembrane helix</keyword>
<name>A0AAE3EK92_9SPIR</name>
<feature type="transmembrane region" description="Helical" evidence="10">
    <location>
        <begin position="105"/>
        <end position="126"/>
    </location>
</feature>
<sequence>MLSFLNVNTVMIDIAGYPLSYIEFVGTVFYFLSVFLISKKNILTWPIGIISVVLYGILFYQIQLYSDMMEQVYYLVISIVGWLMWKKKQDEESYIPTSWSSFKAIIVFTIITAIFTTVLTYCVSNFHVWLPKVFPEPASFPFLDALTTIMSFVAMYLTTIRKNEGWIYWIVVDVIATGLYWVKDVRFIAIQYIILLCMAVYGLINWMRKNHPTTAST</sequence>
<dbReference type="NCBIfam" id="TIGR01528">
    <property type="entry name" value="NMN_trans_PnuC"/>
    <property type="match status" value="1"/>
</dbReference>
<dbReference type="GO" id="GO:0034257">
    <property type="term" value="F:nicotinamide riboside transmembrane transporter activity"/>
    <property type="evidence" value="ECO:0007669"/>
    <property type="project" value="InterPro"/>
</dbReference>
<evidence type="ECO:0000256" key="7">
    <source>
        <dbReference type="ARBA" id="ARBA00022692"/>
    </source>
</evidence>
<evidence type="ECO:0000256" key="1">
    <source>
        <dbReference type="ARBA" id="ARBA00002672"/>
    </source>
</evidence>
<evidence type="ECO:0000256" key="10">
    <source>
        <dbReference type="SAM" id="Phobius"/>
    </source>
</evidence>